<dbReference type="OMA" id="CEQYAQL"/>
<dbReference type="EMBL" id="VRMN01000002">
    <property type="protein sequence ID" value="KAA8497145.1"/>
    <property type="molecule type" value="Genomic_DNA"/>
</dbReference>
<dbReference type="InterPro" id="IPR054216">
    <property type="entry name" value="DUF6930"/>
</dbReference>
<evidence type="ECO:0000313" key="6">
    <source>
        <dbReference type="EMBL" id="KAA8497145.1"/>
    </source>
</evidence>
<name>A0A5J4Z1C6_PORPP</name>
<dbReference type="Proteomes" id="UP000324585">
    <property type="component" value="Unassembled WGS sequence"/>
</dbReference>
<feature type="domain" description="MYND-type" evidence="5">
    <location>
        <begin position="266"/>
        <end position="310"/>
    </location>
</feature>
<keyword evidence="1" id="KW-0479">Metal-binding</keyword>
<proteinExistence type="predicted"/>
<dbReference type="PROSITE" id="PS50865">
    <property type="entry name" value="ZF_MYND_2"/>
    <property type="match status" value="1"/>
</dbReference>
<evidence type="ECO:0000256" key="2">
    <source>
        <dbReference type="ARBA" id="ARBA00022771"/>
    </source>
</evidence>
<organism evidence="6 7">
    <name type="scientific">Porphyridium purpureum</name>
    <name type="common">Red alga</name>
    <name type="synonym">Porphyridium cruentum</name>
    <dbReference type="NCBI Taxonomy" id="35688"/>
    <lineage>
        <taxon>Eukaryota</taxon>
        <taxon>Rhodophyta</taxon>
        <taxon>Bangiophyceae</taxon>
        <taxon>Porphyridiales</taxon>
        <taxon>Porphyridiaceae</taxon>
        <taxon>Porphyridium</taxon>
    </lineage>
</organism>
<keyword evidence="3" id="KW-0862">Zinc</keyword>
<dbReference type="GO" id="GO:0008270">
    <property type="term" value="F:zinc ion binding"/>
    <property type="evidence" value="ECO:0007669"/>
    <property type="project" value="UniProtKB-KW"/>
</dbReference>
<dbReference type="Pfam" id="PF01753">
    <property type="entry name" value="zf-MYND"/>
    <property type="match status" value="1"/>
</dbReference>
<dbReference type="Pfam" id="PF22007">
    <property type="entry name" value="DUF6930"/>
    <property type="match status" value="1"/>
</dbReference>
<protein>
    <recommendedName>
        <fullName evidence="5">MYND-type domain-containing protein</fullName>
    </recommendedName>
</protein>
<evidence type="ECO:0000313" key="7">
    <source>
        <dbReference type="Proteomes" id="UP000324585"/>
    </source>
</evidence>
<dbReference type="SUPFAM" id="SSF144232">
    <property type="entry name" value="HIT/MYND zinc finger-like"/>
    <property type="match status" value="1"/>
</dbReference>
<evidence type="ECO:0000259" key="5">
    <source>
        <dbReference type="PROSITE" id="PS50865"/>
    </source>
</evidence>
<dbReference type="OrthoDB" id="2728at2759"/>
<dbReference type="AlphaFoldDB" id="A0A5J4Z1C6"/>
<accession>A0A5J4Z1C6</accession>
<keyword evidence="2 4" id="KW-0863">Zinc-finger</keyword>
<gene>
    <name evidence="6" type="ORF">FVE85_0874</name>
</gene>
<sequence>MATASRQSLEDLVRAARKIEQPDKIVWEIDAHKLNVWVADSDDRPVRPYLIILNELYPRGFVLCSSLPGKASNHHIKPDAKQLARFVLEAILDPPTGSPVRRPEFLHCSDKKLIEPLEQILGQAGIRVSYLTKADGIQNYVQTYSQKLIEKDLATQGEAGALPSITGAPGVTDDLLMRCMRNFVLLYHSAPWNRGFSENLAFGISFDSVTIETEIANYINVLGFLDKRSRGFAAGKSLRAMKLKFMKVTVPEAENIDAFADTEFRCAGCGVEFEAGQDVFRCAACKFILYCSSECQKADWVLETGHHVECQNWRKMTSPPASIVRMCWRRRELVLLFAEDVATPFADLDFIEEHEIEMPHDEFQDEDDKTRTVTLYPFPFVTVSGGGFTPTVVRPTVQELRWMEAAACALTATTEVPGRELGHQQIKVDVQKCTLEWKADFASSS</sequence>
<dbReference type="InterPro" id="IPR002893">
    <property type="entry name" value="Znf_MYND"/>
</dbReference>
<dbReference type="Gene3D" id="6.10.140.2220">
    <property type="match status" value="1"/>
</dbReference>
<reference evidence="7" key="1">
    <citation type="journal article" date="2019" name="Nat. Commun.">
        <title>Expansion of phycobilisome linker gene families in mesophilic red algae.</title>
        <authorList>
            <person name="Lee J."/>
            <person name="Kim D."/>
            <person name="Bhattacharya D."/>
            <person name="Yoon H.S."/>
        </authorList>
    </citation>
    <scope>NUCLEOTIDE SEQUENCE [LARGE SCALE GENOMIC DNA]</scope>
    <source>
        <strain evidence="7">CCMP 1328</strain>
    </source>
</reference>
<keyword evidence="7" id="KW-1185">Reference proteome</keyword>
<comment type="caution">
    <text evidence="6">The sequence shown here is derived from an EMBL/GenBank/DDBJ whole genome shotgun (WGS) entry which is preliminary data.</text>
</comment>
<evidence type="ECO:0000256" key="1">
    <source>
        <dbReference type="ARBA" id="ARBA00022723"/>
    </source>
</evidence>
<evidence type="ECO:0000256" key="4">
    <source>
        <dbReference type="PROSITE-ProRule" id="PRU00134"/>
    </source>
</evidence>
<evidence type="ECO:0000256" key="3">
    <source>
        <dbReference type="ARBA" id="ARBA00022833"/>
    </source>
</evidence>